<organism evidence="1 2">
    <name type="scientific">Rotaria magnacalcarata</name>
    <dbReference type="NCBI Taxonomy" id="392030"/>
    <lineage>
        <taxon>Eukaryota</taxon>
        <taxon>Metazoa</taxon>
        <taxon>Spiralia</taxon>
        <taxon>Gnathifera</taxon>
        <taxon>Rotifera</taxon>
        <taxon>Eurotatoria</taxon>
        <taxon>Bdelloidea</taxon>
        <taxon>Philodinida</taxon>
        <taxon>Philodinidae</taxon>
        <taxon>Rotaria</taxon>
    </lineage>
</organism>
<protein>
    <submittedName>
        <fullName evidence="1">Uncharacterized protein</fullName>
    </submittedName>
</protein>
<keyword evidence="2" id="KW-1185">Reference proteome</keyword>
<dbReference type="AlphaFoldDB" id="A0A819SM25"/>
<dbReference type="Proteomes" id="UP000663866">
    <property type="component" value="Unassembled WGS sequence"/>
</dbReference>
<name>A0A819SM25_9BILA</name>
<evidence type="ECO:0000313" key="2">
    <source>
        <dbReference type="Proteomes" id="UP000663866"/>
    </source>
</evidence>
<comment type="caution">
    <text evidence="1">The sequence shown here is derived from an EMBL/GenBank/DDBJ whole genome shotgun (WGS) entry which is preliminary data.</text>
</comment>
<reference evidence="1" key="1">
    <citation type="submission" date="2021-02" db="EMBL/GenBank/DDBJ databases">
        <authorList>
            <person name="Nowell W R."/>
        </authorList>
    </citation>
    <scope>NUCLEOTIDE SEQUENCE</scope>
</reference>
<evidence type="ECO:0000313" key="1">
    <source>
        <dbReference type="EMBL" id="CAF4073181.1"/>
    </source>
</evidence>
<dbReference type="EMBL" id="CAJOBG010003626">
    <property type="protein sequence ID" value="CAF4073181.1"/>
    <property type="molecule type" value="Genomic_DNA"/>
</dbReference>
<proteinExistence type="predicted"/>
<sequence length="110" mass="12455">MDLIKSTMKRLPPKTLKIPTFPCAQVKTMYRSGCLTLRALSLFTTLSFRFTHIRILSKLNSGNKTNLFSLIIDSSKDAMSGLIYMWNFRLMLGCGVLVDSSEEIKGLFQL</sequence>
<accession>A0A819SM25</accession>
<gene>
    <name evidence="1" type="ORF">OVN521_LOCUS19316</name>
</gene>